<dbReference type="KEGG" id="gtt:GUITHDRAFT_134680"/>
<evidence type="ECO:0000256" key="2">
    <source>
        <dbReference type="SAM" id="SignalP"/>
    </source>
</evidence>
<dbReference type="CDD" id="cd05467">
    <property type="entry name" value="CBM20"/>
    <property type="match status" value="2"/>
</dbReference>
<feature type="chain" id="PRO_5008771694" description="CBM20 domain-containing protein" evidence="2">
    <location>
        <begin position="24"/>
        <end position="353"/>
    </location>
</feature>
<dbReference type="GO" id="GO:2001070">
    <property type="term" value="F:starch binding"/>
    <property type="evidence" value="ECO:0007669"/>
    <property type="project" value="InterPro"/>
</dbReference>
<dbReference type="GeneID" id="17307801"/>
<name>L1JS82_GUITC</name>
<dbReference type="InterPro" id="IPR013784">
    <property type="entry name" value="Carb-bd-like_fold"/>
</dbReference>
<protein>
    <recommendedName>
        <fullName evidence="3">CBM20 domain-containing protein</fullName>
    </recommendedName>
</protein>
<dbReference type="InterPro" id="IPR002044">
    <property type="entry name" value="CBM20"/>
</dbReference>
<dbReference type="PROSITE" id="PS51166">
    <property type="entry name" value="CBM20"/>
    <property type="match status" value="2"/>
</dbReference>
<reference evidence="6" key="2">
    <citation type="submission" date="2012-11" db="EMBL/GenBank/DDBJ databases">
        <authorList>
            <person name="Kuo A."/>
            <person name="Curtis B.A."/>
            <person name="Tanifuji G."/>
            <person name="Burki F."/>
            <person name="Gruber A."/>
            <person name="Irimia M."/>
            <person name="Maruyama S."/>
            <person name="Arias M.C."/>
            <person name="Ball S.G."/>
            <person name="Gile G.H."/>
            <person name="Hirakawa Y."/>
            <person name="Hopkins J.F."/>
            <person name="Rensing S.A."/>
            <person name="Schmutz J."/>
            <person name="Symeonidi A."/>
            <person name="Elias M."/>
            <person name="Eveleigh R.J."/>
            <person name="Herman E.K."/>
            <person name="Klute M.J."/>
            <person name="Nakayama T."/>
            <person name="Obornik M."/>
            <person name="Reyes-Prieto A."/>
            <person name="Armbrust E.V."/>
            <person name="Aves S.J."/>
            <person name="Beiko R.G."/>
            <person name="Coutinho P."/>
            <person name="Dacks J.B."/>
            <person name="Durnford D.G."/>
            <person name="Fast N.M."/>
            <person name="Green B.R."/>
            <person name="Grisdale C."/>
            <person name="Hempe F."/>
            <person name="Henrissat B."/>
            <person name="Hoppner M.P."/>
            <person name="Ishida K.-I."/>
            <person name="Kim E."/>
            <person name="Koreny L."/>
            <person name="Kroth P.G."/>
            <person name="Liu Y."/>
            <person name="Malik S.-B."/>
            <person name="Maier U.G."/>
            <person name="McRose D."/>
            <person name="Mock T."/>
            <person name="Neilson J.A."/>
            <person name="Onodera N.T."/>
            <person name="Poole A.M."/>
            <person name="Pritham E.J."/>
            <person name="Richards T.A."/>
            <person name="Rocap G."/>
            <person name="Roy S.W."/>
            <person name="Sarai C."/>
            <person name="Schaack S."/>
            <person name="Shirato S."/>
            <person name="Slamovits C.H."/>
            <person name="Spencer D.F."/>
            <person name="Suzuki S."/>
            <person name="Worden A.Z."/>
            <person name="Zauner S."/>
            <person name="Barry K."/>
            <person name="Bell C."/>
            <person name="Bharti A.K."/>
            <person name="Crow J.A."/>
            <person name="Grimwood J."/>
            <person name="Kramer R."/>
            <person name="Lindquist E."/>
            <person name="Lucas S."/>
            <person name="Salamov A."/>
            <person name="McFadden G.I."/>
            <person name="Lane C.E."/>
            <person name="Keeling P.J."/>
            <person name="Gray M.W."/>
            <person name="Grigoriev I.V."/>
            <person name="Archibald J.M."/>
        </authorList>
    </citation>
    <scope>NUCLEOTIDE SEQUENCE</scope>
    <source>
        <strain evidence="6">CCMP2712</strain>
    </source>
</reference>
<keyword evidence="6" id="KW-1185">Reference proteome</keyword>
<feature type="domain" description="CBM20" evidence="3">
    <location>
        <begin position="200"/>
        <end position="313"/>
    </location>
</feature>
<dbReference type="PANTHER" id="PTHR15048:SF0">
    <property type="entry name" value="STARCH-BINDING DOMAIN-CONTAINING PROTEIN 1"/>
    <property type="match status" value="1"/>
</dbReference>
<evidence type="ECO:0000256" key="1">
    <source>
        <dbReference type="SAM" id="MobiDB-lite"/>
    </source>
</evidence>
<dbReference type="InterPro" id="IPR013783">
    <property type="entry name" value="Ig-like_fold"/>
</dbReference>
<reference evidence="5" key="3">
    <citation type="submission" date="2016-03" db="UniProtKB">
        <authorList>
            <consortium name="EnsemblProtists"/>
        </authorList>
    </citation>
    <scope>IDENTIFICATION</scope>
</reference>
<dbReference type="PANTHER" id="PTHR15048">
    <property type="entry name" value="STARCH-BINDING DOMAIN-CONTAINING PROTEIN 1"/>
    <property type="match status" value="1"/>
</dbReference>
<feature type="domain" description="CBM20" evidence="3">
    <location>
        <begin position="63"/>
        <end position="177"/>
    </location>
</feature>
<keyword evidence="2" id="KW-0732">Signal</keyword>
<dbReference type="PaxDb" id="55529-EKX51169"/>
<evidence type="ECO:0000259" key="3">
    <source>
        <dbReference type="PROSITE" id="PS51166"/>
    </source>
</evidence>
<accession>L1JS82</accession>
<dbReference type="Gene3D" id="2.60.40.10">
    <property type="entry name" value="Immunoglobulins"/>
    <property type="match status" value="2"/>
</dbReference>
<dbReference type="AlphaFoldDB" id="L1JS82"/>
<proteinExistence type="predicted"/>
<dbReference type="GO" id="GO:0016020">
    <property type="term" value="C:membrane"/>
    <property type="evidence" value="ECO:0007669"/>
    <property type="project" value="TreeGrafter"/>
</dbReference>
<reference evidence="4 6" key="1">
    <citation type="journal article" date="2012" name="Nature">
        <title>Algal genomes reveal evolutionary mosaicism and the fate of nucleomorphs.</title>
        <authorList>
            <consortium name="DOE Joint Genome Institute"/>
            <person name="Curtis B.A."/>
            <person name="Tanifuji G."/>
            <person name="Burki F."/>
            <person name="Gruber A."/>
            <person name="Irimia M."/>
            <person name="Maruyama S."/>
            <person name="Arias M.C."/>
            <person name="Ball S.G."/>
            <person name="Gile G.H."/>
            <person name="Hirakawa Y."/>
            <person name="Hopkins J.F."/>
            <person name="Kuo A."/>
            <person name="Rensing S.A."/>
            <person name="Schmutz J."/>
            <person name="Symeonidi A."/>
            <person name="Elias M."/>
            <person name="Eveleigh R.J."/>
            <person name="Herman E.K."/>
            <person name="Klute M.J."/>
            <person name="Nakayama T."/>
            <person name="Obornik M."/>
            <person name="Reyes-Prieto A."/>
            <person name="Armbrust E.V."/>
            <person name="Aves S.J."/>
            <person name="Beiko R.G."/>
            <person name="Coutinho P."/>
            <person name="Dacks J.B."/>
            <person name="Durnford D.G."/>
            <person name="Fast N.M."/>
            <person name="Green B.R."/>
            <person name="Grisdale C.J."/>
            <person name="Hempel F."/>
            <person name="Henrissat B."/>
            <person name="Hoppner M.P."/>
            <person name="Ishida K."/>
            <person name="Kim E."/>
            <person name="Koreny L."/>
            <person name="Kroth P.G."/>
            <person name="Liu Y."/>
            <person name="Malik S.B."/>
            <person name="Maier U.G."/>
            <person name="McRose D."/>
            <person name="Mock T."/>
            <person name="Neilson J.A."/>
            <person name="Onodera N.T."/>
            <person name="Poole A.M."/>
            <person name="Pritham E.J."/>
            <person name="Richards T.A."/>
            <person name="Rocap G."/>
            <person name="Roy S.W."/>
            <person name="Sarai C."/>
            <person name="Schaack S."/>
            <person name="Shirato S."/>
            <person name="Slamovits C.H."/>
            <person name="Spencer D.F."/>
            <person name="Suzuki S."/>
            <person name="Worden A.Z."/>
            <person name="Zauner S."/>
            <person name="Barry K."/>
            <person name="Bell C."/>
            <person name="Bharti A.K."/>
            <person name="Crow J.A."/>
            <person name="Grimwood J."/>
            <person name="Kramer R."/>
            <person name="Lindquist E."/>
            <person name="Lucas S."/>
            <person name="Salamov A."/>
            <person name="McFadden G.I."/>
            <person name="Lane C.E."/>
            <person name="Keeling P.J."/>
            <person name="Gray M.W."/>
            <person name="Grigoriev I.V."/>
            <person name="Archibald J.M."/>
        </authorList>
    </citation>
    <scope>NUCLEOTIDE SEQUENCE</scope>
    <source>
        <strain evidence="4 6">CCMP2712</strain>
    </source>
</reference>
<organism evidence="4">
    <name type="scientific">Guillardia theta (strain CCMP2712)</name>
    <name type="common">Cryptophyte</name>
    <dbReference type="NCBI Taxonomy" id="905079"/>
    <lineage>
        <taxon>Eukaryota</taxon>
        <taxon>Cryptophyceae</taxon>
        <taxon>Pyrenomonadales</taxon>
        <taxon>Geminigeraceae</taxon>
        <taxon>Guillardia</taxon>
    </lineage>
</organism>
<dbReference type="SMART" id="SM01065">
    <property type="entry name" value="CBM_2"/>
    <property type="match status" value="2"/>
</dbReference>
<evidence type="ECO:0000313" key="6">
    <source>
        <dbReference type="Proteomes" id="UP000011087"/>
    </source>
</evidence>
<sequence>MVREAAPWLVLAACSMLIQQSQTEKSPNSLLLPPGLRYSTRLRLRGGGIFDCFGCKRAVQASDRNSIELIVHFEAREGSEVSYTPAVVGSGDLLGKWDIRKALVMTKGPGELRWSRKISVPRADESYEFKYILIPDRTCAGSEGVLEEVLWEDGPNRAFSTRSNGQVSILRLLPGMLSQIGQIEISSAAQLPHHIRHEINGAPPCVDVCFSVHHKTESASEYISVVGSCEVLGNWDPSKAVPLLKGHDDKLGRTRWERQISLPFPNGVEFKFLIFDSSKRTRTIWEAGTNRVCSISREGCVSFHPDSTTLYHCTELPESEAGKQTAPDMQKNENVTTPVSRVESFQKALGVND</sequence>
<dbReference type="HOGENOM" id="CLU_786295_0_0_1"/>
<feature type="signal peptide" evidence="2">
    <location>
        <begin position="1"/>
        <end position="23"/>
    </location>
</feature>
<dbReference type="RefSeq" id="XP_005838149.1">
    <property type="nucleotide sequence ID" value="XM_005838092.1"/>
</dbReference>
<dbReference type="SUPFAM" id="SSF49452">
    <property type="entry name" value="Starch-binding domain-like"/>
    <property type="match status" value="2"/>
</dbReference>
<dbReference type="OrthoDB" id="1058301at2759"/>
<dbReference type="Pfam" id="PF00686">
    <property type="entry name" value="CBM_20"/>
    <property type="match status" value="2"/>
</dbReference>
<gene>
    <name evidence="4" type="ORF">GUITHDRAFT_134680</name>
</gene>
<dbReference type="Proteomes" id="UP000011087">
    <property type="component" value="Unassembled WGS sequence"/>
</dbReference>
<feature type="region of interest" description="Disordered" evidence="1">
    <location>
        <begin position="319"/>
        <end position="340"/>
    </location>
</feature>
<evidence type="ECO:0000313" key="5">
    <source>
        <dbReference type="EnsemblProtists" id="EKX51169"/>
    </source>
</evidence>
<dbReference type="EnsemblProtists" id="EKX51169">
    <property type="protein sequence ID" value="EKX51169"/>
    <property type="gene ID" value="GUITHDRAFT_134680"/>
</dbReference>
<evidence type="ECO:0000313" key="4">
    <source>
        <dbReference type="EMBL" id="EKX51169.1"/>
    </source>
</evidence>
<dbReference type="EMBL" id="JH992976">
    <property type="protein sequence ID" value="EKX51169.1"/>
    <property type="molecule type" value="Genomic_DNA"/>
</dbReference>